<accession>O89267</accession>
<dbReference type="InterPro" id="IPR003485">
    <property type="entry name" value="Herpes_US2_varicellovirus"/>
</dbReference>
<dbReference type="Pfam" id="PF02476">
    <property type="entry name" value="US2"/>
    <property type="match status" value="1"/>
</dbReference>
<dbReference type="EMBL" id="AB016432">
    <property type="protein sequence ID" value="BAA32009.1"/>
    <property type="molecule type" value="Genomic_DNA"/>
</dbReference>
<sequence>MGVSMITVVTLLDECERLPGRSRDAASALWIFLIKQCMEQIHDDVGVSVVVRSADLFRFSRPLLVLPRRQRPIIRTNPPDGTGIRGTGLAGTRDSFIVRLFEDVGGCASEWQDVMSGYLMLESDVSENTSYSLWIVGAADLCRAALEYIPLPKRLLAVKVAGTWSGMPWALPDTIPTLLTSTWEPTFETAEDKEHFRDNGMTCVYKIIGSPPDPPKPPRTEPSRASSRSDKVFCCWPCCKKQEDQVSIPICYGNTKQDKKKCAKAAVITSE</sequence>
<reference evidence="1" key="1">
    <citation type="journal article" date="1996" name="Arch. Virol.">
        <title>Identification of a potential Marek's disease virus serotype 2 glycoprotein D gene with homology to herpes simplex virus glycoprotein D.</title>
        <authorList>
            <person name="Jang H.K."/>
            <person name="Ono M."/>
            <person name="Kato Y."/>
            <person name="Tohya Y."/>
            <person name="Niikura M."/>
            <person name="Mikami T."/>
        </authorList>
    </citation>
    <scope>NUCLEOTIDE SEQUENCE</scope>
    <source>
        <strain evidence="1">HPRS24</strain>
    </source>
</reference>
<reference evidence="1" key="2">
    <citation type="journal article" date="1996" name="J. Vet. Med. Sci.">
        <title>Marek's disease virus serotype 2 glycoprotein I gene: nucleotide sequence and expression by a recombinant baculovirus.</title>
        <authorList>
            <person name="Jang H.K."/>
            <person name="Ono M."/>
            <person name="Kim T.J."/>
            <person name="Cai J.S."/>
            <person name="Tsushima Y."/>
            <person name="Niikura M."/>
            <person name="Mikami T."/>
        </authorList>
    </citation>
    <scope>NUCLEOTIDE SEQUENCE</scope>
    <source>
        <strain evidence="1">HPRS24</strain>
    </source>
</reference>
<organism evidence="1">
    <name type="scientific">Marek's disease virus serotype 2 MDV2</name>
    <dbReference type="NCBI Taxonomy" id="36353"/>
    <lineage>
        <taxon>Viruses</taxon>
        <taxon>Duplodnaviria</taxon>
        <taxon>Heunggongvirae</taxon>
        <taxon>Peploviricota</taxon>
        <taxon>Herviviricetes</taxon>
        <taxon>Herpesvirales</taxon>
        <taxon>Orthoherpesviridae</taxon>
        <taxon>Alphaherpesvirinae</taxon>
        <taxon>Mardivirus</taxon>
        <taxon>Mardivirus gallidalpha3</taxon>
        <taxon>Gallid alphaherpesvirus 3</taxon>
    </lineage>
</organism>
<evidence type="ECO:0000313" key="1">
    <source>
        <dbReference type="EMBL" id="BAA32009.1"/>
    </source>
</evidence>
<gene>
    <name evidence="1" type="primary">US2</name>
</gene>
<reference evidence="1" key="3">
    <citation type="journal article" date="1997" name="Virus Res.">
        <title>Characterization and expression of the Marek's disease virus serotype 2 glycoprotein E in recombinant baculovirus-infected cells: initial analysis of its DNA sequence and antigenic properties.</title>
        <authorList>
            <person name="Jang H.K."/>
            <person name="Niikura M."/>
            <person name="Song C.S."/>
            <person name="Mikami T."/>
        </authorList>
    </citation>
    <scope>NUCLEOTIDE SEQUENCE</scope>
    <source>
        <strain evidence="1">HPRS24</strain>
    </source>
</reference>
<proteinExistence type="predicted"/>
<name>O89267_9ALPH</name>
<protein>
    <submittedName>
        <fullName evidence="1">US2 protein</fullName>
    </submittedName>
</protein>
<reference evidence="1" key="4">
    <citation type="journal article" date="1998" name="Virus Res.">
        <title>The genetic organization and transcriptional analysis of the short unique region in the genome of nononcogenic Marek's disease virus serotype 2.</title>
        <authorList>
            <person name="Jang H.K."/>
            <person name="Ono M."/>
            <person name="Kim T.J."/>
            <person name="Izumiya Y."/>
            <person name="Damiani A.M."/>
            <person name="Matsumura T."/>
            <person name="Niikura M."/>
            <person name="Kai C."/>
            <person name="Mikami T."/>
        </authorList>
    </citation>
    <scope>NUCLEOTIDE SEQUENCE</scope>
    <source>
        <strain evidence="1">HPRS24</strain>
    </source>
</reference>